<protein>
    <recommendedName>
        <fullName evidence="5">MYND-type domain-containing protein</fullName>
    </recommendedName>
</protein>
<evidence type="ECO:0000259" key="5">
    <source>
        <dbReference type="PROSITE" id="PS50865"/>
    </source>
</evidence>
<dbReference type="SUPFAM" id="SSF144232">
    <property type="entry name" value="HIT/MYND zinc finger-like"/>
    <property type="match status" value="1"/>
</dbReference>
<dbReference type="EnsemblProtists" id="EOD35938">
    <property type="protein sequence ID" value="EOD35938"/>
    <property type="gene ID" value="EMIHUDRAFT_227045"/>
</dbReference>
<accession>A0A0D3KJK3</accession>
<dbReference type="GO" id="GO:0008270">
    <property type="term" value="F:zinc ion binding"/>
    <property type="evidence" value="ECO:0007669"/>
    <property type="project" value="UniProtKB-KW"/>
</dbReference>
<dbReference type="KEGG" id="ehx:EMIHUDRAFT_227045"/>
<dbReference type="RefSeq" id="XP_005788367.1">
    <property type="nucleotide sequence ID" value="XM_005788310.1"/>
</dbReference>
<dbReference type="GeneID" id="17281209"/>
<evidence type="ECO:0000256" key="2">
    <source>
        <dbReference type="ARBA" id="ARBA00022771"/>
    </source>
</evidence>
<evidence type="ECO:0000256" key="1">
    <source>
        <dbReference type="ARBA" id="ARBA00022723"/>
    </source>
</evidence>
<keyword evidence="1" id="KW-0479">Metal-binding</keyword>
<reference evidence="6" key="2">
    <citation type="submission" date="2024-10" db="UniProtKB">
        <authorList>
            <consortium name="EnsemblProtists"/>
        </authorList>
    </citation>
    <scope>IDENTIFICATION</scope>
</reference>
<keyword evidence="2 4" id="KW-0863">Zinc-finger</keyword>
<keyword evidence="7" id="KW-1185">Reference proteome</keyword>
<dbReference type="InterPro" id="IPR002893">
    <property type="entry name" value="Znf_MYND"/>
</dbReference>
<sequence length="264" mass="28791">MYVRAKLEKEKRAGVPAESVLRQKAPVSREKTSRPRAYLNNLLSLYHAWTFQPAVEEITEMATSASPQEHVRAAVCAIRTTRARASVEDLEGMKLESALLSLLIATGSGGWGSSAFRLPGDLRQLEELLLPQFQSRLGAERGLLEAISMPDVASFRKAVLACTDPTAVVTSIKTLPTEDCADALRREAGKAARYHPTDSHPRDQVRLTCAACGKKCQSPASNLFKACPCMLVAYCGTDCQAAHWKAHKKEHFRTVGRGSLATAI</sequence>
<evidence type="ECO:0000313" key="7">
    <source>
        <dbReference type="Proteomes" id="UP000013827"/>
    </source>
</evidence>
<dbReference type="HOGENOM" id="CLU_1055365_0_0_1"/>
<reference evidence="7" key="1">
    <citation type="journal article" date="2013" name="Nature">
        <title>Pan genome of the phytoplankton Emiliania underpins its global distribution.</title>
        <authorList>
            <person name="Read B.A."/>
            <person name="Kegel J."/>
            <person name="Klute M.J."/>
            <person name="Kuo A."/>
            <person name="Lefebvre S.C."/>
            <person name="Maumus F."/>
            <person name="Mayer C."/>
            <person name="Miller J."/>
            <person name="Monier A."/>
            <person name="Salamov A."/>
            <person name="Young J."/>
            <person name="Aguilar M."/>
            <person name="Claverie J.M."/>
            <person name="Frickenhaus S."/>
            <person name="Gonzalez K."/>
            <person name="Herman E.K."/>
            <person name="Lin Y.C."/>
            <person name="Napier J."/>
            <person name="Ogata H."/>
            <person name="Sarno A.F."/>
            <person name="Shmutz J."/>
            <person name="Schroeder D."/>
            <person name="de Vargas C."/>
            <person name="Verret F."/>
            <person name="von Dassow P."/>
            <person name="Valentin K."/>
            <person name="Van de Peer Y."/>
            <person name="Wheeler G."/>
            <person name="Dacks J.B."/>
            <person name="Delwiche C.F."/>
            <person name="Dyhrman S.T."/>
            <person name="Glockner G."/>
            <person name="John U."/>
            <person name="Richards T."/>
            <person name="Worden A.Z."/>
            <person name="Zhang X."/>
            <person name="Grigoriev I.V."/>
            <person name="Allen A.E."/>
            <person name="Bidle K."/>
            <person name="Borodovsky M."/>
            <person name="Bowler C."/>
            <person name="Brownlee C."/>
            <person name="Cock J.M."/>
            <person name="Elias M."/>
            <person name="Gladyshev V.N."/>
            <person name="Groth M."/>
            <person name="Guda C."/>
            <person name="Hadaegh A."/>
            <person name="Iglesias-Rodriguez M.D."/>
            <person name="Jenkins J."/>
            <person name="Jones B.M."/>
            <person name="Lawson T."/>
            <person name="Leese F."/>
            <person name="Lindquist E."/>
            <person name="Lobanov A."/>
            <person name="Lomsadze A."/>
            <person name="Malik S.B."/>
            <person name="Marsh M.E."/>
            <person name="Mackinder L."/>
            <person name="Mock T."/>
            <person name="Mueller-Roeber B."/>
            <person name="Pagarete A."/>
            <person name="Parker M."/>
            <person name="Probert I."/>
            <person name="Quesneville H."/>
            <person name="Raines C."/>
            <person name="Rensing S.A."/>
            <person name="Riano-Pachon D.M."/>
            <person name="Richier S."/>
            <person name="Rokitta S."/>
            <person name="Shiraiwa Y."/>
            <person name="Soanes D.M."/>
            <person name="van der Giezen M."/>
            <person name="Wahlund T.M."/>
            <person name="Williams B."/>
            <person name="Wilson W."/>
            <person name="Wolfe G."/>
            <person name="Wurch L.L."/>
        </authorList>
    </citation>
    <scope>NUCLEOTIDE SEQUENCE</scope>
</reference>
<name>A0A0D3KJK3_EMIH1</name>
<dbReference type="Pfam" id="PF01753">
    <property type="entry name" value="zf-MYND"/>
    <property type="match status" value="1"/>
</dbReference>
<feature type="domain" description="MYND-type" evidence="5">
    <location>
        <begin position="209"/>
        <end position="251"/>
    </location>
</feature>
<dbReference type="AlphaFoldDB" id="A0A0D3KJK3"/>
<evidence type="ECO:0000256" key="3">
    <source>
        <dbReference type="ARBA" id="ARBA00022833"/>
    </source>
</evidence>
<proteinExistence type="predicted"/>
<dbReference type="PROSITE" id="PS50865">
    <property type="entry name" value="ZF_MYND_2"/>
    <property type="match status" value="1"/>
</dbReference>
<dbReference type="PaxDb" id="2903-EOD35938"/>
<evidence type="ECO:0000256" key="4">
    <source>
        <dbReference type="PROSITE-ProRule" id="PRU00134"/>
    </source>
</evidence>
<organism evidence="6 7">
    <name type="scientific">Emiliania huxleyi (strain CCMP1516)</name>
    <dbReference type="NCBI Taxonomy" id="280463"/>
    <lineage>
        <taxon>Eukaryota</taxon>
        <taxon>Haptista</taxon>
        <taxon>Haptophyta</taxon>
        <taxon>Prymnesiophyceae</taxon>
        <taxon>Isochrysidales</taxon>
        <taxon>Noelaerhabdaceae</taxon>
        <taxon>Emiliania</taxon>
    </lineage>
</organism>
<keyword evidence="3" id="KW-0862">Zinc</keyword>
<dbReference type="Gene3D" id="6.10.140.2220">
    <property type="match status" value="1"/>
</dbReference>
<dbReference type="Proteomes" id="UP000013827">
    <property type="component" value="Unassembled WGS sequence"/>
</dbReference>
<evidence type="ECO:0000313" key="6">
    <source>
        <dbReference type="EnsemblProtists" id="EOD35938"/>
    </source>
</evidence>